<dbReference type="PANTHER" id="PTHR46669:SF1">
    <property type="entry name" value="LEUCINE-RICH PPR MOTIF-CONTAINING PROTEIN, MITOCHONDRIAL"/>
    <property type="match status" value="1"/>
</dbReference>
<organism evidence="2 3">
    <name type="scientific">Acrobeloides nanus</name>
    <dbReference type="NCBI Taxonomy" id="290746"/>
    <lineage>
        <taxon>Eukaryota</taxon>
        <taxon>Metazoa</taxon>
        <taxon>Ecdysozoa</taxon>
        <taxon>Nematoda</taxon>
        <taxon>Chromadorea</taxon>
        <taxon>Rhabditida</taxon>
        <taxon>Tylenchina</taxon>
        <taxon>Cephalobomorpha</taxon>
        <taxon>Cephaloboidea</taxon>
        <taxon>Cephalobidae</taxon>
        <taxon>Acrobeloides</taxon>
    </lineage>
</organism>
<protein>
    <submittedName>
        <fullName evidence="3">Pentatricopeptide repeat-containing protein</fullName>
    </submittedName>
</protein>
<feature type="compositionally biased region" description="Basic and acidic residues" evidence="1">
    <location>
        <begin position="660"/>
        <end position="669"/>
    </location>
</feature>
<dbReference type="Gene3D" id="1.25.40.10">
    <property type="entry name" value="Tetratricopeptide repeat domain"/>
    <property type="match status" value="1"/>
</dbReference>
<evidence type="ECO:0000313" key="3">
    <source>
        <dbReference type="WBParaSite" id="ACRNAN_scaffold171.g14040.t1"/>
    </source>
</evidence>
<proteinExistence type="predicted"/>
<evidence type="ECO:0000313" key="2">
    <source>
        <dbReference type="Proteomes" id="UP000887540"/>
    </source>
</evidence>
<dbReference type="GO" id="GO:0003730">
    <property type="term" value="F:mRNA 3'-UTR binding"/>
    <property type="evidence" value="ECO:0007669"/>
    <property type="project" value="TreeGrafter"/>
</dbReference>
<dbReference type="WBParaSite" id="ACRNAN_scaffold171.g14040.t1">
    <property type="protein sequence ID" value="ACRNAN_scaffold171.g14040.t1"/>
    <property type="gene ID" value="ACRNAN_scaffold171.g14040"/>
</dbReference>
<sequence length="1000" mass="114835">MLRQVNRLNVARFTCFINLPATRCVSTSVGNFATNRRHMSKALKMKKRKPANKTNVKKINVFSRVKNLLTYFEENLGEFNSEELNKLSIRDIIERMEYGSINRNTIDSKKLLEFMLMRLNQKSFDPTKFSESELVHLVMLGNITMQTSLKEKHQLLRTYLDSLWSIFKARGVYISTNLWNAKYQVEFANQKKVDAMELLEKLNKHGLEPNAKTFEVCTSIFAAEGKFAEITTIIDYMKDLKMTVTLKILENFVYASALVGGIEAGTKALAQLLNSYSISNEKNRALLLSICSASIKAGNFKDLAEFMTKHNLSSPELSMPWTKFVGSTLEEANLIDETSLEKFLESESINFVLKYFDSDEYRNKLSDRPHLKKFYELLSTCMKPEIVDQPIHVKTFVKQLLDTYSLSENDRELLLSICIAYIKAGEFKDLTEFDLTEFVDRNYLANSGLSMPLTKFIGIILDEAKLKDETSLEKFLNSESKKLYLRYFESDEYHKMVGDRPHLKKFHEFLLNSMKPEIGDQPILVKAYVNQLLDTYSLTSEKDRALLLSICIAYIKAGDFKNLLEFVARNNLNTSELGMPLAKFIDCILIETKSKGENSLEKFLKSEYKNLVLEYFKSDEYRRKVGDRPHLNKFHEFLLNPTEPEISDQSITPKAYTSDEEGRKRHAIDTHTSQSRRIQILEKVTKIIPIKTVDMSPSIPVEDIRKGNLSNEYVRLRQPRTQILLRETTIVPKPSVIRTRSVPTARGETENIRKGAVSDVLKTRARSLSVARAKTRAVALKPAIQPSTPEDILRLRQVLGNSSVVGPIKRLSEEGNLDEAFRIYKKTYEDTKSEKKMYLPPSFDLMKAAIVSKNKGILKELREITKDGLGESGDNSFLIDMAVSFFELNNDDMAIKILQGKDVFLSTNKFKFVVSRELRADKLDGETRKDVIEKLIKYADCNSKPELQEIARTMEIEIELKRAKYAKKIGARRAERLRNPEEIQRKAMIRDQQRLISVGI</sequence>
<keyword evidence="2" id="KW-1185">Reference proteome</keyword>
<dbReference type="InterPro" id="IPR011990">
    <property type="entry name" value="TPR-like_helical_dom_sf"/>
</dbReference>
<accession>A0A914D0R5</accession>
<dbReference type="GO" id="GO:0005739">
    <property type="term" value="C:mitochondrion"/>
    <property type="evidence" value="ECO:0007669"/>
    <property type="project" value="TreeGrafter"/>
</dbReference>
<dbReference type="PANTHER" id="PTHR46669">
    <property type="entry name" value="LEUCINE-RICH PPR MOTIF-CONTAINING PROTEIN, MITOCHONDRIAL"/>
    <property type="match status" value="1"/>
</dbReference>
<dbReference type="InterPro" id="IPR033490">
    <property type="entry name" value="LRP130"/>
</dbReference>
<name>A0A914D0R5_9BILA</name>
<dbReference type="AlphaFoldDB" id="A0A914D0R5"/>
<dbReference type="Proteomes" id="UP000887540">
    <property type="component" value="Unplaced"/>
</dbReference>
<dbReference type="GO" id="GO:0005634">
    <property type="term" value="C:nucleus"/>
    <property type="evidence" value="ECO:0007669"/>
    <property type="project" value="TreeGrafter"/>
</dbReference>
<feature type="region of interest" description="Disordered" evidence="1">
    <location>
        <begin position="647"/>
        <end position="672"/>
    </location>
</feature>
<reference evidence="3" key="1">
    <citation type="submission" date="2022-11" db="UniProtKB">
        <authorList>
            <consortium name="WormBaseParasite"/>
        </authorList>
    </citation>
    <scope>IDENTIFICATION</scope>
</reference>
<evidence type="ECO:0000256" key="1">
    <source>
        <dbReference type="SAM" id="MobiDB-lite"/>
    </source>
</evidence>
<dbReference type="GO" id="GO:0070129">
    <property type="term" value="P:regulation of mitochondrial translation"/>
    <property type="evidence" value="ECO:0007669"/>
    <property type="project" value="TreeGrafter"/>
</dbReference>